<proteinExistence type="predicted"/>
<protein>
    <recommendedName>
        <fullName evidence="5">Muconolactone isomerase domain-containing protein</fullName>
    </recommendedName>
</protein>
<evidence type="ECO:0000313" key="2">
    <source>
        <dbReference type="EMBL" id="OAJ55583.1"/>
    </source>
</evidence>
<organism evidence="1 4">
    <name type="scientific">Paraburkholderia ginsengiterrae</name>
    <dbReference type="NCBI Taxonomy" id="1462993"/>
    <lineage>
        <taxon>Bacteria</taxon>
        <taxon>Pseudomonadati</taxon>
        <taxon>Pseudomonadota</taxon>
        <taxon>Betaproteobacteria</taxon>
        <taxon>Burkholderiales</taxon>
        <taxon>Burkholderiaceae</taxon>
        <taxon>Paraburkholderia</taxon>
    </lineage>
</organism>
<evidence type="ECO:0000313" key="1">
    <source>
        <dbReference type="EMBL" id="OAJ55155.1"/>
    </source>
</evidence>
<evidence type="ECO:0000313" key="4">
    <source>
        <dbReference type="Proteomes" id="UP000078116"/>
    </source>
</evidence>
<comment type="caution">
    <text evidence="1">The sequence shown here is derived from an EMBL/GenBank/DDBJ whole genome shotgun (WGS) entry which is preliminary data.</text>
</comment>
<gene>
    <name evidence="2" type="ORF">A6V36_34555</name>
    <name evidence="1" type="ORF">A6V37_33865</name>
</gene>
<dbReference type="RefSeq" id="WP_064270103.1">
    <property type="nucleotide sequence ID" value="NZ_LXJZ01000191.1"/>
</dbReference>
<dbReference type="Proteomes" id="UP000077961">
    <property type="component" value="Unassembled WGS sequence"/>
</dbReference>
<keyword evidence="3" id="KW-1185">Reference proteome</keyword>
<accession>A0A1A9N179</accession>
<dbReference type="OrthoDB" id="8909364at2"/>
<dbReference type="AlphaFoldDB" id="A0A1A9N179"/>
<dbReference type="STRING" id="1462993.A6V36_34555"/>
<name>A0A1A9N179_9BURK</name>
<dbReference type="Proteomes" id="UP000078116">
    <property type="component" value="Unassembled WGS sequence"/>
</dbReference>
<reference evidence="3 4" key="1">
    <citation type="submission" date="2016-04" db="EMBL/GenBank/DDBJ databases">
        <title>Reclassification of Paraburkholderia panaciterrae (Farh et al. 2015) Dobritsa &amp; Samadpour 2016 as a later homotypic synonym of Paraburkholderia ginsengiterrae (Farh et al. 2015) Dobritsa &amp; Samadpour 2016.</title>
        <authorList>
            <person name="Dobritsa A.P."/>
            <person name="Kutumbaka K."/>
            <person name="Samadpour M."/>
        </authorList>
    </citation>
    <scope>NUCLEOTIDE SEQUENCE [LARGE SCALE GENOMIC DNA]</scope>
    <source>
        <strain evidence="1 4">DCY85</strain>
        <strain evidence="2 3">DCY85-1</strain>
    </source>
</reference>
<sequence length="96" mass="10721">MKVMAIGTLKPLTLEQQQAYMPKEVPATLQLYLDGKMEQFWLRDAMKGVIFLMNVDSVDEADKLLKALPLGRDNLLTFDLMPIGPLAPLGMLMNAV</sequence>
<dbReference type="EMBL" id="LXKA01000345">
    <property type="protein sequence ID" value="OAJ55155.1"/>
    <property type="molecule type" value="Genomic_DNA"/>
</dbReference>
<evidence type="ECO:0008006" key="5">
    <source>
        <dbReference type="Google" id="ProtNLM"/>
    </source>
</evidence>
<dbReference type="Gene3D" id="3.30.70.1060">
    <property type="entry name" value="Dimeric alpha+beta barrel"/>
    <property type="match status" value="1"/>
</dbReference>
<evidence type="ECO:0000313" key="3">
    <source>
        <dbReference type="Proteomes" id="UP000077961"/>
    </source>
</evidence>
<dbReference type="EMBL" id="LXJZ01000191">
    <property type="protein sequence ID" value="OAJ55583.1"/>
    <property type="molecule type" value="Genomic_DNA"/>
</dbReference>